<organism evidence="1 2">
    <name type="scientific">Rhizophagus irregularis</name>
    <dbReference type="NCBI Taxonomy" id="588596"/>
    <lineage>
        <taxon>Eukaryota</taxon>
        <taxon>Fungi</taxon>
        <taxon>Fungi incertae sedis</taxon>
        <taxon>Mucoromycota</taxon>
        <taxon>Glomeromycotina</taxon>
        <taxon>Glomeromycetes</taxon>
        <taxon>Glomerales</taxon>
        <taxon>Glomeraceae</taxon>
        <taxon>Rhizophagus</taxon>
    </lineage>
</organism>
<sequence>MSGVASIPVTTTSTFSDSLPSIENVMKWKRKEVLDFLQENKEVLDIEPSDIKIIEDNRVAGLAFLGLTEQKLVNPPYNLLGGPAGAIANLVKRINDKGQEQPGIDLNSALKNLDDKMDLMRSDFGSVYEASARLEIAKISGSQYSSKFKISDLNGLVRLSLPRKKLSNEKPKFETPIYVQVYRADKVSDYIYNINMKMKLKESINYIRSLPQDNNFIINLNALANRAEKSLNVWEAYQEKHSSSENRLFLANTRSLGVMLITSYIMDPKIAIENDHAPFYEVLELDVRGRPTSYLDMKIVSIEIGEIKLTVKNLRHGYRQLLIRLATLGFTIEALNSKGDEVADYRCELVGILYVPKVPSIIDIPKEWEHGIKFPKGANHIIRVVAVGDKP</sequence>
<dbReference type="VEuPathDB" id="FungiDB:RhiirFUN_007537"/>
<dbReference type="EMBL" id="CAGKOT010000015">
    <property type="protein sequence ID" value="CAB5360584.1"/>
    <property type="molecule type" value="Genomic_DNA"/>
</dbReference>
<gene>
    <name evidence="1" type="ORF">CHRIB12_LOCUS8268</name>
</gene>
<evidence type="ECO:0000313" key="2">
    <source>
        <dbReference type="Proteomes" id="UP000684084"/>
    </source>
</evidence>
<dbReference type="Proteomes" id="UP000684084">
    <property type="component" value="Unassembled WGS sequence"/>
</dbReference>
<evidence type="ECO:0000313" key="1">
    <source>
        <dbReference type="EMBL" id="CAB5360584.1"/>
    </source>
</evidence>
<name>A0A916E415_9GLOM</name>
<dbReference type="AlphaFoldDB" id="A0A916E415"/>
<dbReference type="OrthoDB" id="2409171at2759"/>
<protein>
    <submittedName>
        <fullName evidence="1">Uncharacterized protein</fullName>
    </submittedName>
</protein>
<proteinExistence type="predicted"/>
<accession>A0A916E415</accession>
<comment type="caution">
    <text evidence="1">The sequence shown here is derived from an EMBL/GenBank/DDBJ whole genome shotgun (WGS) entry which is preliminary data.</text>
</comment>
<reference evidence="1" key="1">
    <citation type="submission" date="2020-05" db="EMBL/GenBank/DDBJ databases">
        <authorList>
            <person name="Rincon C."/>
            <person name="Sanders R I."/>
            <person name="Robbins C."/>
            <person name="Chaturvedi A."/>
        </authorList>
    </citation>
    <scope>NUCLEOTIDE SEQUENCE</scope>
    <source>
        <strain evidence="1">CHB12</strain>
    </source>
</reference>